<dbReference type="AlphaFoldDB" id="A0ABD0YHJ3"/>
<evidence type="ECO:0000313" key="2">
    <source>
        <dbReference type="EMBL" id="KAL1130690.1"/>
    </source>
</evidence>
<proteinExistence type="predicted"/>
<comment type="caution">
    <text evidence="2">The sequence shown here is derived from an EMBL/GenBank/DDBJ whole genome shotgun (WGS) entry which is preliminary data.</text>
</comment>
<dbReference type="Pfam" id="PF00568">
    <property type="entry name" value="WH1"/>
    <property type="match status" value="1"/>
</dbReference>
<feature type="domain" description="WH1" evidence="1">
    <location>
        <begin position="1"/>
        <end position="109"/>
    </location>
</feature>
<gene>
    <name evidence="2" type="ORF">AAG570_011931</name>
</gene>
<organism evidence="2 3">
    <name type="scientific">Ranatra chinensis</name>
    <dbReference type="NCBI Taxonomy" id="642074"/>
    <lineage>
        <taxon>Eukaryota</taxon>
        <taxon>Metazoa</taxon>
        <taxon>Ecdysozoa</taxon>
        <taxon>Arthropoda</taxon>
        <taxon>Hexapoda</taxon>
        <taxon>Insecta</taxon>
        <taxon>Pterygota</taxon>
        <taxon>Neoptera</taxon>
        <taxon>Paraneoptera</taxon>
        <taxon>Hemiptera</taxon>
        <taxon>Heteroptera</taxon>
        <taxon>Panheteroptera</taxon>
        <taxon>Nepomorpha</taxon>
        <taxon>Nepidae</taxon>
        <taxon>Ranatrinae</taxon>
        <taxon>Ranatra</taxon>
    </lineage>
</organism>
<sequence>MTVAELYTAGGRHQPHAKGWTYCGTGVICLVKDHGRRSYFFSFYCPVNAILLWEQEVYNGIAYSSPTPFLHTFEAEVTNCLHYFLLLSFFTGVQWLTPYINLHTTFCFFLLVN</sequence>
<accession>A0ABD0YHJ3</accession>
<reference evidence="2 3" key="1">
    <citation type="submission" date="2024-07" db="EMBL/GenBank/DDBJ databases">
        <title>Chromosome-level genome assembly of the water stick insect Ranatra chinensis (Heteroptera: Nepidae).</title>
        <authorList>
            <person name="Liu X."/>
        </authorList>
    </citation>
    <scope>NUCLEOTIDE SEQUENCE [LARGE SCALE GENOMIC DNA]</scope>
    <source>
        <strain evidence="2">Cailab_2021Rc</strain>
        <tissue evidence="2">Muscle</tissue>
    </source>
</reference>
<name>A0ABD0YHJ3_9HEMI</name>
<evidence type="ECO:0000313" key="3">
    <source>
        <dbReference type="Proteomes" id="UP001558652"/>
    </source>
</evidence>
<dbReference type="PROSITE" id="PS50229">
    <property type="entry name" value="WH1"/>
    <property type="match status" value="1"/>
</dbReference>
<keyword evidence="3" id="KW-1185">Reference proteome</keyword>
<dbReference type="InterPro" id="IPR000697">
    <property type="entry name" value="WH1/EVH1_dom"/>
</dbReference>
<dbReference type="InterPro" id="IPR011993">
    <property type="entry name" value="PH-like_dom_sf"/>
</dbReference>
<protein>
    <recommendedName>
        <fullName evidence="1">WH1 domain-containing protein</fullName>
    </recommendedName>
</protein>
<dbReference type="Proteomes" id="UP001558652">
    <property type="component" value="Unassembled WGS sequence"/>
</dbReference>
<dbReference type="Gene3D" id="2.30.29.30">
    <property type="entry name" value="Pleckstrin-homology domain (PH domain)/Phosphotyrosine-binding domain (PTB)"/>
    <property type="match status" value="1"/>
</dbReference>
<dbReference type="SUPFAM" id="SSF50729">
    <property type="entry name" value="PH domain-like"/>
    <property type="match status" value="1"/>
</dbReference>
<dbReference type="EMBL" id="JBFDAA010000007">
    <property type="protein sequence ID" value="KAL1130690.1"/>
    <property type="molecule type" value="Genomic_DNA"/>
</dbReference>
<evidence type="ECO:0000259" key="1">
    <source>
        <dbReference type="PROSITE" id="PS50229"/>
    </source>
</evidence>